<reference evidence="3" key="1">
    <citation type="submission" date="2018-08" db="EMBL/GenBank/DDBJ databases">
        <authorList>
            <person name="Pathak A."/>
            <person name="Staton O.A."/>
            <person name="Aldaher A.R."/>
            <person name="Baird K.M."/>
            <person name="Borah A."/>
            <person name="Haggard G.E."/>
            <person name="Meesala S."/>
            <person name="Nealy S.L."/>
            <person name="Ramdas R."/>
            <person name="Rocha M."/>
            <person name="Sristi D."/>
            <person name="Thukral S."/>
            <person name="Walls C.E."/>
            <person name="Waqas M."/>
            <person name="Williams M.R."/>
            <person name="Winters A.K."/>
            <person name="Sahawneh K.J."/>
            <person name="Monti D.L."/>
            <person name="Garlena R.A."/>
            <person name="Russell D.A."/>
            <person name="Pope W.H."/>
            <person name="Jacobs-Sera D."/>
            <person name="Hatfull G.F."/>
        </authorList>
    </citation>
    <scope>NUCLEOTIDE SEQUENCE [LARGE SCALE GENOMIC DNA]</scope>
</reference>
<dbReference type="Proteomes" id="UP000281572">
    <property type="component" value="Segment"/>
</dbReference>
<dbReference type="GeneID" id="55003856"/>
<evidence type="ECO:0000313" key="3">
    <source>
        <dbReference type="Proteomes" id="UP000281572"/>
    </source>
</evidence>
<protein>
    <submittedName>
        <fullName evidence="2">Tail assembly chaperone</fullName>
    </submittedName>
</protein>
<dbReference type="RefSeq" id="YP_009812784.1">
    <property type="nucleotide sequence ID" value="NC_048070.1"/>
</dbReference>
<proteinExistence type="predicted"/>
<gene>
    <name evidence="2" type="primary">16</name>
    <name evidence="2" type="ORF">JUICEBOX_16</name>
</gene>
<evidence type="ECO:0000256" key="1">
    <source>
        <dbReference type="SAM" id="MobiDB-lite"/>
    </source>
</evidence>
<name>A0A385UEV0_9CAUD</name>
<dbReference type="KEGG" id="vg:55003856"/>
<dbReference type="EMBL" id="MH727550">
    <property type="protein sequence ID" value="AYB69445.1"/>
    <property type="molecule type" value="Genomic_DNA"/>
</dbReference>
<evidence type="ECO:0000313" key="2">
    <source>
        <dbReference type="EMBL" id="AYB69445.1"/>
    </source>
</evidence>
<feature type="region of interest" description="Disordered" evidence="1">
    <location>
        <begin position="197"/>
        <end position="230"/>
    </location>
</feature>
<accession>A0A385UEV0</accession>
<feature type="compositionally biased region" description="Pro residues" evidence="1">
    <location>
        <begin position="207"/>
        <end position="222"/>
    </location>
</feature>
<sequence>MATRQLIPAHDPRVMVTIEVPVEGRKKPLVFTAKRWEFQPEQLIDDFQEHLSSAVDPETGKLAEGRKADEMLIDWWLDTLDLADADELKKLTVGEREQLWNIWRAESEIDLGGIRGLLAALEADPELRTALTLDLLELGRSIHDMGTTALSWIEVRTLLTATRYGSYVTEHRSPGTSLLSPEMRVMTAIADATRAANWQRTGDRNAPRPPPIWQEIYPPQPEPADEEANDRMVEATPEAFARIRAEIAARRKIAVPADGPRE</sequence>
<keyword evidence="3" id="KW-1185">Reference proteome</keyword>
<organism evidence="2 3">
    <name type="scientific">Corynebacterium phage Juicebox</name>
    <dbReference type="NCBI Taxonomy" id="2301600"/>
    <lineage>
        <taxon>Viruses</taxon>
        <taxon>Duplodnaviria</taxon>
        <taxon>Heunggongvirae</taxon>
        <taxon>Uroviricota</taxon>
        <taxon>Caudoviricetes</taxon>
        <taxon>Juiceboxvirus</taxon>
        <taxon>Juiceboxvirus juicebox</taxon>
    </lineage>
</organism>